<dbReference type="HAMAP" id="MF_01635">
    <property type="entry name" value="UbiA"/>
    <property type="match status" value="1"/>
</dbReference>
<organism evidence="15">
    <name type="scientific">Mesocestoides corti</name>
    <name type="common">Flatworm</name>
    <dbReference type="NCBI Taxonomy" id="53468"/>
    <lineage>
        <taxon>Eukaryota</taxon>
        <taxon>Metazoa</taxon>
        <taxon>Spiralia</taxon>
        <taxon>Lophotrochozoa</taxon>
        <taxon>Platyhelminthes</taxon>
        <taxon>Cestoda</taxon>
        <taxon>Eucestoda</taxon>
        <taxon>Cyclophyllidea</taxon>
        <taxon>Mesocestoididae</taxon>
        <taxon>Mesocestoides</taxon>
    </lineage>
</organism>
<keyword evidence="5 13" id="KW-0831">Ubiquinone biosynthesis</keyword>
<dbReference type="PANTHER" id="PTHR11048:SF28">
    <property type="entry name" value="4-HYDROXYBENZOATE POLYPRENYLTRANSFERASE, MITOCHONDRIAL"/>
    <property type="match status" value="1"/>
</dbReference>
<dbReference type="InterPro" id="IPR000537">
    <property type="entry name" value="UbiA_prenyltransferase"/>
</dbReference>
<dbReference type="InterPro" id="IPR006370">
    <property type="entry name" value="HB_polyprenyltransferase-like"/>
</dbReference>
<dbReference type="Gene3D" id="1.10.357.140">
    <property type="entry name" value="UbiA prenyltransferase"/>
    <property type="match status" value="1"/>
</dbReference>
<evidence type="ECO:0000256" key="3">
    <source>
        <dbReference type="ARBA" id="ARBA00005985"/>
    </source>
</evidence>
<proteinExistence type="inferred from homology"/>
<feature type="chain" id="PRO_5024393231" description="4-hydroxybenzoate polyprenyltransferase, mitochondrial" evidence="14">
    <location>
        <begin position="21"/>
        <end position="332"/>
    </location>
</feature>
<comment type="function">
    <text evidence="13">Catalyzes the prenylation of para-hydroxybenzoate (PHB) with an all-trans polyprenyl group. Mediates the second step in the final reaction sequence of coenzyme Q (CoQ) biosynthesis, which is the condensation of the polyisoprenoid side chain with PHB, generating the first membrane-bound Q intermediate.</text>
</comment>
<comment type="catalytic activity">
    <reaction evidence="10">
        <text>all-trans-decaprenyl diphosphate + 4-hydroxybenzoate = 4-hydroxy-3-(all-trans-decaprenyl)benzoate + diphosphate</text>
        <dbReference type="Rhea" id="RHEA:44564"/>
        <dbReference type="ChEBI" id="CHEBI:17879"/>
        <dbReference type="ChEBI" id="CHEBI:33019"/>
        <dbReference type="ChEBI" id="CHEBI:60721"/>
        <dbReference type="ChEBI" id="CHEBI:84503"/>
        <dbReference type="EC" id="2.5.1.39"/>
    </reaction>
    <physiologicalReaction direction="left-to-right" evidence="10">
        <dbReference type="Rhea" id="RHEA:44565"/>
    </physiologicalReaction>
</comment>
<evidence type="ECO:0000256" key="4">
    <source>
        <dbReference type="ARBA" id="ARBA00022679"/>
    </source>
</evidence>
<dbReference type="GO" id="GO:0008412">
    <property type="term" value="F:4-hydroxybenzoate polyprenyltransferase activity"/>
    <property type="evidence" value="ECO:0007669"/>
    <property type="project" value="UniProtKB-EC"/>
</dbReference>
<feature type="transmembrane region" description="Helical" evidence="13">
    <location>
        <begin position="203"/>
        <end position="222"/>
    </location>
</feature>
<keyword evidence="13" id="KW-0496">Mitochondrion</keyword>
<dbReference type="EC" id="2.5.1.39" evidence="13"/>
<comment type="catalytic activity">
    <reaction evidence="11">
        <text>all-trans-nonaprenyl diphosphate + 4-hydroxybenzoate = 4-hydroxy-3-(all-trans-nonaprenyl)benzoate + diphosphate</text>
        <dbReference type="Rhea" id="RHEA:17709"/>
        <dbReference type="ChEBI" id="CHEBI:17879"/>
        <dbReference type="ChEBI" id="CHEBI:33019"/>
        <dbReference type="ChEBI" id="CHEBI:58391"/>
        <dbReference type="ChEBI" id="CHEBI:84502"/>
        <dbReference type="EC" id="2.5.1.39"/>
    </reaction>
    <physiologicalReaction direction="left-to-right" evidence="11">
        <dbReference type="Rhea" id="RHEA:17710"/>
    </physiologicalReaction>
</comment>
<evidence type="ECO:0000256" key="1">
    <source>
        <dbReference type="ARBA" id="ARBA00001946"/>
    </source>
</evidence>
<dbReference type="CDD" id="cd13959">
    <property type="entry name" value="PT_UbiA_COQ2"/>
    <property type="match status" value="1"/>
</dbReference>
<keyword evidence="14" id="KW-0732">Signal</keyword>
<dbReference type="UniPathway" id="UPA00232"/>
<dbReference type="FunFam" id="1.10.357.140:FF:000003">
    <property type="entry name" value="4-hydroxybenzoate polyprenyltransferase, mitochondrial"/>
    <property type="match status" value="1"/>
</dbReference>
<evidence type="ECO:0000256" key="11">
    <source>
        <dbReference type="ARBA" id="ARBA00050454"/>
    </source>
</evidence>
<keyword evidence="8 13" id="KW-0472">Membrane</keyword>
<dbReference type="InterPro" id="IPR030470">
    <property type="entry name" value="UbiA_prenylTrfase_CS"/>
</dbReference>
<dbReference type="InterPro" id="IPR039653">
    <property type="entry name" value="Prenyltransferase"/>
</dbReference>
<dbReference type="WBParaSite" id="MCU_010180-RC">
    <property type="protein sequence ID" value="MCU_010180-RC"/>
    <property type="gene ID" value="MCU_010180"/>
</dbReference>
<dbReference type="GO" id="GO:0008299">
    <property type="term" value="P:isoprenoid biosynthetic process"/>
    <property type="evidence" value="ECO:0007669"/>
    <property type="project" value="UniProtKB-UniRule"/>
</dbReference>
<protein>
    <recommendedName>
        <fullName evidence="13">4-hydroxybenzoate polyprenyltransferase, mitochondrial</fullName>
        <shortName evidence="13">4-HB polyprenyltransferase</shortName>
        <ecNumber evidence="13">2.5.1.39</ecNumber>
    </recommendedName>
    <alternativeName>
        <fullName evidence="13">Para-hydroxybenzoate--polyprenyltransferase</fullName>
        <shortName evidence="13">PHB:PPT</shortName>
        <shortName evidence="13">PHB:polyprenyltransferase</shortName>
    </alternativeName>
</protein>
<keyword evidence="13" id="KW-0999">Mitochondrion inner membrane</keyword>
<comment type="catalytic activity">
    <reaction evidence="12">
        <text>an all-trans-polyprenyl diphosphate + 4-hydroxybenzoate = a 4-hydroxy-3-(all-trans-polyprenyl)benzoate + diphosphate</text>
        <dbReference type="Rhea" id="RHEA:44504"/>
        <dbReference type="Rhea" id="RHEA-COMP:9514"/>
        <dbReference type="Rhea" id="RHEA-COMP:9564"/>
        <dbReference type="ChEBI" id="CHEBI:17879"/>
        <dbReference type="ChEBI" id="CHEBI:33019"/>
        <dbReference type="ChEBI" id="CHEBI:58914"/>
        <dbReference type="ChEBI" id="CHEBI:78396"/>
        <dbReference type="EC" id="2.5.1.39"/>
    </reaction>
    <physiologicalReaction direction="left-to-right" evidence="12">
        <dbReference type="Rhea" id="RHEA:44505"/>
    </physiologicalReaction>
</comment>
<feature type="transmembrane region" description="Helical" evidence="13">
    <location>
        <begin position="276"/>
        <end position="294"/>
    </location>
</feature>
<comment type="pathway">
    <text evidence="13">Cofactor biosynthesis; ubiquinone biosynthesis.</text>
</comment>
<dbReference type="NCBIfam" id="TIGR01474">
    <property type="entry name" value="ubiA_proteo"/>
    <property type="match status" value="1"/>
</dbReference>
<sequence>MSVLSFTSALLLSRCRLAECMLKSLSRLSSSSPSQLPRWFNLVPKSCHPYMELARLDKPIGTWLVYLPSTWSIALAANPGCLPDFGMLALFGVGALFMRGAGCTINDMMDRDIDAGVYRTKDRPIARGAVSMLNALKFLGFQLSGALLVLLQLNPESIFIGSCCLGLVFTYPLFKRFTYWPQLMLGATLNWGALLGYTAANSFTFSICVPLYLAGVCQTVLYDSIYSFQDMKYDKQLGMKSTAILFGDSTKTWLYGFAASMCTCLAITGITSSSGLTYFVGTGLTMLRLVYLIWKTDLRNPQSCFSYFKSNRDIGLLLFGSIVLDRFLQSPV</sequence>
<evidence type="ECO:0000256" key="6">
    <source>
        <dbReference type="ARBA" id="ARBA00022692"/>
    </source>
</evidence>
<comment type="subcellular location">
    <subcellularLocation>
        <location evidence="2">Membrane</location>
        <topology evidence="2">Multi-pass membrane protein</topology>
    </subcellularLocation>
    <subcellularLocation>
        <location evidence="13">Mitochondrion inner membrane</location>
        <topology evidence="13">Multi-pass membrane protein</topology>
        <orientation evidence="13">Matrix side</orientation>
    </subcellularLocation>
</comment>
<dbReference type="GO" id="GO:0006744">
    <property type="term" value="P:ubiquinone biosynthetic process"/>
    <property type="evidence" value="ECO:0007669"/>
    <property type="project" value="UniProtKB-UniRule"/>
</dbReference>
<keyword evidence="6 13" id="KW-0812">Transmembrane</keyword>
<evidence type="ECO:0000256" key="2">
    <source>
        <dbReference type="ARBA" id="ARBA00004141"/>
    </source>
</evidence>
<keyword evidence="4 13" id="KW-0808">Transferase</keyword>
<evidence type="ECO:0000256" key="8">
    <source>
        <dbReference type="ARBA" id="ARBA00023136"/>
    </source>
</evidence>
<dbReference type="AlphaFoldDB" id="A0A5K3FSK8"/>
<name>A0A5K3FSK8_MESCO</name>
<evidence type="ECO:0000256" key="14">
    <source>
        <dbReference type="SAM" id="SignalP"/>
    </source>
</evidence>
<evidence type="ECO:0000313" key="15">
    <source>
        <dbReference type="WBParaSite" id="MCU_010180-RC"/>
    </source>
</evidence>
<dbReference type="GO" id="GO:0005743">
    <property type="term" value="C:mitochondrial inner membrane"/>
    <property type="evidence" value="ECO:0007669"/>
    <property type="project" value="UniProtKB-SubCell"/>
</dbReference>
<dbReference type="Pfam" id="PF01040">
    <property type="entry name" value="UbiA"/>
    <property type="match status" value="1"/>
</dbReference>
<dbReference type="Gene3D" id="1.20.120.1780">
    <property type="entry name" value="UbiA prenyltransferase"/>
    <property type="match status" value="1"/>
</dbReference>
<dbReference type="InterPro" id="IPR044878">
    <property type="entry name" value="UbiA_sf"/>
</dbReference>
<keyword evidence="9 13" id="KW-0414">Isoprene biosynthesis</keyword>
<evidence type="ECO:0000256" key="13">
    <source>
        <dbReference type="HAMAP-Rule" id="MF_03189"/>
    </source>
</evidence>
<evidence type="ECO:0000256" key="12">
    <source>
        <dbReference type="ARBA" id="ARBA00051182"/>
    </source>
</evidence>
<feature type="transmembrane region" description="Helical" evidence="13">
    <location>
        <begin position="157"/>
        <end position="174"/>
    </location>
</feature>
<accession>A0A5K3FSK8</accession>
<feature type="transmembrane region" description="Helical" evidence="13">
    <location>
        <begin position="252"/>
        <end position="270"/>
    </location>
</feature>
<comment type="cofactor">
    <cofactor evidence="1 13">
        <name>Mg(2+)</name>
        <dbReference type="ChEBI" id="CHEBI:18420"/>
    </cofactor>
</comment>
<dbReference type="FunFam" id="1.20.120.1780:FF:000001">
    <property type="entry name" value="4-hydroxybenzoate octaprenyltransferase"/>
    <property type="match status" value="1"/>
</dbReference>
<dbReference type="PANTHER" id="PTHR11048">
    <property type="entry name" value="PRENYLTRANSFERASES"/>
    <property type="match status" value="1"/>
</dbReference>
<evidence type="ECO:0000256" key="9">
    <source>
        <dbReference type="ARBA" id="ARBA00023229"/>
    </source>
</evidence>
<comment type="similarity">
    <text evidence="3 13">Belongs to the UbiA prenyltransferase family.</text>
</comment>
<feature type="signal peptide" evidence="14">
    <location>
        <begin position="1"/>
        <end position="20"/>
    </location>
</feature>
<evidence type="ECO:0000256" key="5">
    <source>
        <dbReference type="ARBA" id="ARBA00022688"/>
    </source>
</evidence>
<evidence type="ECO:0000256" key="10">
    <source>
        <dbReference type="ARBA" id="ARBA00049890"/>
    </source>
</evidence>
<feature type="transmembrane region" description="Helical" evidence="13">
    <location>
        <begin position="125"/>
        <end position="151"/>
    </location>
</feature>
<dbReference type="PROSITE" id="PS00943">
    <property type="entry name" value="UBIA"/>
    <property type="match status" value="1"/>
</dbReference>
<evidence type="ECO:0000256" key="7">
    <source>
        <dbReference type="ARBA" id="ARBA00022989"/>
    </source>
</evidence>
<keyword evidence="7 13" id="KW-1133">Transmembrane helix</keyword>
<reference evidence="15" key="1">
    <citation type="submission" date="2019-11" db="UniProtKB">
        <authorList>
            <consortium name="WormBaseParasite"/>
        </authorList>
    </citation>
    <scope>IDENTIFICATION</scope>
</reference>